<evidence type="ECO:0000313" key="8">
    <source>
        <dbReference type="EMBL" id="MRX64827.1"/>
    </source>
</evidence>
<dbReference type="InterPro" id="IPR029479">
    <property type="entry name" value="Nitroreductase"/>
</dbReference>
<dbReference type="PANTHER" id="PTHR43673:SF2">
    <property type="entry name" value="NITROREDUCTASE"/>
    <property type="match status" value="1"/>
</dbReference>
<dbReference type="InterPro" id="IPR033878">
    <property type="entry name" value="NfsB-like"/>
</dbReference>
<comment type="similarity">
    <text evidence="2">Belongs to the nitroreductase family.</text>
</comment>
<sequence length="219" mass="25080">MKIELLKVEKNIAHLKWRYAVKKFDSKKILPKEKVNGLKHAFNLTATSYGLQPLKMVILHNKEVQKKLVDFSYGQGQVGNASHILIICIENKIDTDFITRYFDLVRKVRGTKDEILKPFQDSLVDSFSKKESEEVGIWATNQAYLALGNLLSYCALEEIDSCPMEGFIPEEYDRLLGLQEKGLTSVLVLPVGYRSKTDPFSKMEKVRKHVDESVIEIIE</sequence>
<evidence type="ECO:0000256" key="5">
    <source>
        <dbReference type="ARBA" id="ARBA00022857"/>
    </source>
</evidence>
<dbReference type="Gene3D" id="3.40.109.10">
    <property type="entry name" value="NADH Oxidase"/>
    <property type="match status" value="1"/>
</dbReference>
<evidence type="ECO:0000259" key="7">
    <source>
        <dbReference type="Pfam" id="PF00881"/>
    </source>
</evidence>
<evidence type="ECO:0000313" key="9">
    <source>
        <dbReference type="Proteomes" id="UP000443153"/>
    </source>
</evidence>
<keyword evidence="6" id="KW-0560">Oxidoreductase</keyword>
<proteinExistence type="inferred from homology"/>
<gene>
    <name evidence="8" type="ORF">GJ691_11700</name>
</gene>
<dbReference type="Pfam" id="PF00881">
    <property type="entry name" value="Nitroreductase"/>
    <property type="match status" value="1"/>
</dbReference>
<name>A0A6I2MPS9_9FLAO</name>
<comment type="caution">
    <text evidence="8">The sequence shown here is derived from an EMBL/GenBank/DDBJ whole genome shotgun (WGS) entry which is preliminary data.</text>
</comment>
<dbReference type="InterPro" id="IPR000415">
    <property type="entry name" value="Nitroreductase-like"/>
</dbReference>
<dbReference type="EMBL" id="WKJH01000018">
    <property type="protein sequence ID" value="MRX64827.1"/>
    <property type="molecule type" value="Genomic_DNA"/>
</dbReference>
<dbReference type="CDD" id="cd02149">
    <property type="entry name" value="NfsB-like"/>
    <property type="match status" value="1"/>
</dbReference>
<dbReference type="PANTHER" id="PTHR43673">
    <property type="entry name" value="NAD(P)H NITROREDUCTASE YDGI-RELATED"/>
    <property type="match status" value="1"/>
</dbReference>
<reference evidence="8 9" key="1">
    <citation type="submission" date="2019-11" db="EMBL/GenBank/DDBJ databases">
        <title>Maribacter lutea sp. nov., a marine bacterium isolated from intertidal sand.</title>
        <authorList>
            <person name="Liu A."/>
        </authorList>
    </citation>
    <scope>NUCLEOTIDE SEQUENCE [LARGE SCALE GENOMIC DNA]</scope>
    <source>
        <strain evidence="8 9">RZ05</strain>
    </source>
</reference>
<accession>A0A6I2MPS9</accession>
<comment type="cofactor">
    <cofactor evidence="1">
        <name>FMN</name>
        <dbReference type="ChEBI" id="CHEBI:58210"/>
    </cofactor>
</comment>
<feature type="domain" description="Nitroreductase" evidence="7">
    <location>
        <begin position="15"/>
        <end position="193"/>
    </location>
</feature>
<evidence type="ECO:0000256" key="2">
    <source>
        <dbReference type="ARBA" id="ARBA00007118"/>
    </source>
</evidence>
<dbReference type="Proteomes" id="UP000443153">
    <property type="component" value="Unassembled WGS sequence"/>
</dbReference>
<evidence type="ECO:0000256" key="1">
    <source>
        <dbReference type="ARBA" id="ARBA00001917"/>
    </source>
</evidence>
<dbReference type="GO" id="GO:0016491">
    <property type="term" value="F:oxidoreductase activity"/>
    <property type="evidence" value="ECO:0007669"/>
    <property type="project" value="UniProtKB-KW"/>
</dbReference>
<protein>
    <submittedName>
        <fullName evidence="8">NAD(P)H-dependent oxidoreductase</fullName>
    </submittedName>
</protein>
<evidence type="ECO:0000256" key="4">
    <source>
        <dbReference type="ARBA" id="ARBA00022643"/>
    </source>
</evidence>
<dbReference type="AlphaFoldDB" id="A0A6I2MPS9"/>
<keyword evidence="9" id="KW-1185">Reference proteome</keyword>
<keyword evidence="5" id="KW-0521">NADP</keyword>
<evidence type="ECO:0000256" key="3">
    <source>
        <dbReference type="ARBA" id="ARBA00022630"/>
    </source>
</evidence>
<organism evidence="8 9">
    <name type="scientific">Maribacter luteus</name>
    <dbReference type="NCBI Taxonomy" id="2594478"/>
    <lineage>
        <taxon>Bacteria</taxon>
        <taxon>Pseudomonadati</taxon>
        <taxon>Bacteroidota</taxon>
        <taxon>Flavobacteriia</taxon>
        <taxon>Flavobacteriales</taxon>
        <taxon>Flavobacteriaceae</taxon>
        <taxon>Maribacter</taxon>
    </lineage>
</organism>
<keyword evidence="3" id="KW-0285">Flavoprotein</keyword>
<keyword evidence="4" id="KW-0288">FMN</keyword>
<evidence type="ECO:0000256" key="6">
    <source>
        <dbReference type="ARBA" id="ARBA00023002"/>
    </source>
</evidence>
<dbReference type="SUPFAM" id="SSF55469">
    <property type="entry name" value="FMN-dependent nitroreductase-like"/>
    <property type="match status" value="1"/>
</dbReference>